<dbReference type="NCBIfam" id="TIGR02384">
    <property type="entry name" value="RelB_DinJ"/>
    <property type="match status" value="1"/>
</dbReference>
<comment type="caution">
    <text evidence="1">The sequence shown here is derived from an EMBL/GenBank/DDBJ whole genome shotgun (WGS) entry which is preliminary data.</text>
</comment>
<accession>A0A2M7B620</accession>
<reference evidence="2" key="1">
    <citation type="submission" date="2017-09" db="EMBL/GenBank/DDBJ databases">
        <title>Depth-based differentiation of microbial function through sediment-hosted aquifers and enrichment of novel symbionts in the deep terrestrial subsurface.</title>
        <authorList>
            <person name="Probst A.J."/>
            <person name="Ladd B."/>
            <person name="Jarett J.K."/>
            <person name="Geller-Mcgrath D.E."/>
            <person name="Sieber C.M.K."/>
            <person name="Emerson J.B."/>
            <person name="Anantharaman K."/>
            <person name="Thomas B.C."/>
            <person name="Malmstrom R."/>
            <person name="Stieglmeier M."/>
            <person name="Klingl A."/>
            <person name="Woyke T."/>
            <person name="Ryan C.M."/>
            <person name="Banfield J.F."/>
        </authorList>
    </citation>
    <scope>NUCLEOTIDE SEQUENCE [LARGE SCALE GENOMIC DNA]</scope>
</reference>
<evidence type="ECO:0008006" key="3">
    <source>
        <dbReference type="Google" id="ProtNLM"/>
    </source>
</evidence>
<dbReference type="InterPro" id="IPR007337">
    <property type="entry name" value="RelB/DinJ"/>
</dbReference>
<dbReference type="AlphaFoldDB" id="A0A2M7B620"/>
<evidence type="ECO:0000313" key="1">
    <source>
        <dbReference type="EMBL" id="PIU98564.1"/>
    </source>
</evidence>
<proteinExistence type="predicted"/>
<dbReference type="Pfam" id="PF04221">
    <property type="entry name" value="RelB"/>
    <property type="match status" value="1"/>
</dbReference>
<name>A0A2M7B620_9BACT</name>
<gene>
    <name evidence="1" type="ORF">COS61_00720</name>
</gene>
<dbReference type="InterPro" id="IPR013321">
    <property type="entry name" value="Arc_rbn_hlx_hlx"/>
</dbReference>
<dbReference type="Proteomes" id="UP000228949">
    <property type="component" value="Unassembled WGS sequence"/>
</dbReference>
<sequence>MAKTAINIKTDKEIKKNAQNIAEELGISLSDVLNASLRNFIRTREIKFSAIPQVIPEFEKFLGNIEEDIKNKKNLSPAFGSVKEAKKYLDSL</sequence>
<evidence type="ECO:0000313" key="2">
    <source>
        <dbReference type="Proteomes" id="UP000228949"/>
    </source>
</evidence>
<protein>
    <recommendedName>
        <fullName evidence="3">Type II toxin-antitoxin system antitoxin, RelB/DinJ family</fullName>
    </recommendedName>
</protein>
<organism evidence="1 2">
    <name type="scientific">Candidatus Wolfebacteria bacterium CG03_land_8_20_14_0_80_40_12</name>
    <dbReference type="NCBI Taxonomy" id="1975069"/>
    <lineage>
        <taxon>Bacteria</taxon>
        <taxon>Candidatus Wolfeibacteriota</taxon>
    </lineage>
</organism>
<dbReference type="GO" id="GO:0006355">
    <property type="term" value="P:regulation of DNA-templated transcription"/>
    <property type="evidence" value="ECO:0007669"/>
    <property type="project" value="InterPro"/>
</dbReference>
<dbReference type="EMBL" id="PEVJ01000018">
    <property type="protein sequence ID" value="PIU98564.1"/>
    <property type="molecule type" value="Genomic_DNA"/>
</dbReference>
<dbReference type="Gene3D" id="1.10.1220.10">
    <property type="entry name" value="Met repressor-like"/>
    <property type="match status" value="1"/>
</dbReference>